<dbReference type="InterPro" id="IPR036890">
    <property type="entry name" value="HATPase_C_sf"/>
</dbReference>
<gene>
    <name evidence="12" type="ORF">FKG95_23620</name>
</gene>
<keyword evidence="4" id="KW-0808">Transferase</keyword>
<evidence type="ECO:0000256" key="9">
    <source>
        <dbReference type="SAM" id="Coils"/>
    </source>
</evidence>
<feature type="transmembrane region" description="Helical" evidence="10">
    <location>
        <begin position="350"/>
        <end position="369"/>
    </location>
</feature>
<proteinExistence type="predicted"/>
<keyword evidence="8" id="KW-0902">Two-component regulatory system</keyword>
<feature type="domain" description="Histidine kinase" evidence="11">
    <location>
        <begin position="461"/>
        <end position="688"/>
    </location>
</feature>
<keyword evidence="10" id="KW-0472">Membrane</keyword>
<dbReference type="Gene3D" id="3.30.565.10">
    <property type="entry name" value="Histidine kinase-like ATPase, C-terminal domain"/>
    <property type="match status" value="1"/>
</dbReference>
<evidence type="ECO:0000313" key="13">
    <source>
        <dbReference type="Proteomes" id="UP000315252"/>
    </source>
</evidence>
<dbReference type="EC" id="2.7.13.3" evidence="2"/>
<keyword evidence="3" id="KW-0597">Phosphoprotein</keyword>
<comment type="catalytic activity">
    <reaction evidence="1">
        <text>ATP + protein L-histidine = ADP + protein N-phospho-L-histidine.</text>
        <dbReference type="EC" id="2.7.13.3"/>
    </reaction>
</comment>
<dbReference type="CDD" id="cd00082">
    <property type="entry name" value="HisKA"/>
    <property type="match status" value="1"/>
</dbReference>
<name>A0A545TFF2_9PROT</name>
<feature type="transmembrane region" description="Helical" evidence="10">
    <location>
        <begin position="376"/>
        <end position="396"/>
    </location>
</feature>
<protein>
    <recommendedName>
        <fullName evidence="2">histidine kinase</fullName>
        <ecNumber evidence="2">2.7.13.3</ecNumber>
    </recommendedName>
</protein>
<dbReference type="Pfam" id="PF05226">
    <property type="entry name" value="CHASE2"/>
    <property type="match status" value="1"/>
</dbReference>
<evidence type="ECO:0000256" key="7">
    <source>
        <dbReference type="ARBA" id="ARBA00022840"/>
    </source>
</evidence>
<evidence type="ECO:0000256" key="8">
    <source>
        <dbReference type="ARBA" id="ARBA00023012"/>
    </source>
</evidence>
<evidence type="ECO:0000256" key="6">
    <source>
        <dbReference type="ARBA" id="ARBA00022777"/>
    </source>
</evidence>
<dbReference type="GO" id="GO:0005524">
    <property type="term" value="F:ATP binding"/>
    <property type="evidence" value="ECO:0007669"/>
    <property type="project" value="UniProtKB-KW"/>
</dbReference>
<dbReference type="Gene3D" id="1.10.287.130">
    <property type="match status" value="1"/>
</dbReference>
<reference evidence="12 13" key="1">
    <citation type="submission" date="2019-06" db="EMBL/GenBank/DDBJ databases">
        <title>Whole genome sequence for Rhodospirillaceae sp. R148.</title>
        <authorList>
            <person name="Wang G."/>
        </authorList>
    </citation>
    <scope>NUCLEOTIDE SEQUENCE [LARGE SCALE GENOMIC DNA]</scope>
    <source>
        <strain evidence="12 13">R148</strain>
    </source>
</reference>
<dbReference type="PANTHER" id="PTHR43065:SF10">
    <property type="entry name" value="PEROXIDE STRESS-ACTIVATED HISTIDINE KINASE MAK3"/>
    <property type="match status" value="1"/>
</dbReference>
<evidence type="ECO:0000259" key="11">
    <source>
        <dbReference type="PROSITE" id="PS50109"/>
    </source>
</evidence>
<dbReference type="SMART" id="SM00387">
    <property type="entry name" value="HATPase_c"/>
    <property type="match status" value="1"/>
</dbReference>
<dbReference type="GO" id="GO:0000155">
    <property type="term" value="F:phosphorelay sensor kinase activity"/>
    <property type="evidence" value="ECO:0007669"/>
    <property type="project" value="InterPro"/>
</dbReference>
<evidence type="ECO:0000256" key="5">
    <source>
        <dbReference type="ARBA" id="ARBA00022741"/>
    </source>
</evidence>
<evidence type="ECO:0000256" key="3">
    <source>
        <dbReference type="ARBA" id="ARBA00022553"/>
    </source>
</evidence>
<dbReference type="PRINTS" id="PR00344">
    <property type="entry name" value="BCTRLSENSOR"/>
</dbReference>
<organism evidence="12 13">
    <name type="scientific">Denitrobaculum tricleocarpae</name>
    <dbReference type="NCBI Taxonomy" id="2591009"/>
    <lineage>
        <taxon>Bacteria</taxon>
        <taxon>Pseudomonadati</taxon>
        <taxon>Pseudomonadota</taxon>
        <taxon>Alphaproteobacteria</taxon>
        <taxon>Rhodospirillales</taxon>
        <taxon>Rhodospirillaceae</taxon>
        <taxon>Denitrobaculum</taxon>
    </lineage>
</organism>
<dbReference type="SMART" id="SM00388">
    <property type="entry name" value="HisKA"/>
    <property type="match status" value="1"/>
</dbReference>
<dbReference type="AlphaFoldDB" id="A0A545TFF2"/>
<dbReference type="SUPFAM" id="SSF55874">
    <property type="entry name" value="ATPase domain of HSP90 chaperone/DNA topoisomerase II/histidine kinase"/>
    <property type="match status" value="1"/>
</dbReference>
<dbReference type="Gene3D" id="6.10.250.2580">
    <property type="match status" value="1"/>
</dbReference>
<dbReference type="InterPro" id="IPR004358">
    <property type="entry name" value="Sig_transdc_His_kin-like_C"/>
</dbReference>
<accession>A0A545TFF2</accession>
<dbReference type="InterPro" id="IPR005467">
    <property type="entry name" value="His_kinase_dom"/>
</dbReference>
<dbReference type="InterPro" id="IPR003594">
    <property type="entry name" value="HATPase_dom"/>
</dbReference>
<comment type="caution">
    <text evidence="12">The sequence shown here is derived from an EMBL/GenBank/DDBJ whole genome shotgun (WGS) entry which is preliminary data.</text>
</comment>
<dbReference type="InterPro" id="IPR007890">
    <property type="entry name" value="CHASE2"/>
</dbReference>
<keyword evidence="10" id="KW-0812">Transmembrane</keyword>
<keyword evidence="10" id="KW-1133">Transmembrane helix</keyword>
<keyword evidence="5" id="KW-0547">Nucleotide-binding</keyword>
<dbReference type="SUPFAM" id="SSF47384">
    <property type="entry name" value="Homodimeric domain of signal transducing histidine kinase"/>
    <property type="match status" value="1"/>
</dbReference>
<dbReference type="PROSITE" id="PS50109">
    <property type="entry name" value="HIS_KIN"/>
    <property type="match status" value="1"/>
</dbReference>
<dbReference type="InterPro" id="IPR003661">
    <property type="entry name" value="HisK_dim/P_dom"/>
</dbReference>
<evidence type="ECO:0000256" key="2">
    <source>
        <dbReference type="ARBA" id="ARBA00012438"/>
    </source>
</evidence>
<dbReference type="PANTHER" id="PTHR43065">
    <property type="entry name" value="SENSOR HISTIDINE KINASE"/>
    <property type="match status" value="1"/>
</dbReference>
<keyword evidence="6" id="KW-0418">Kinase</keyword>
<keyword evidence="13" id="KW-1185">Reference proteome</keyword>
<evidence type="ECO:0000256" key="10">
    <source>
        <dbReference type="SAM" id="Phobius"/>
    </source>
</evidence>
<dbReference type="RefSeq" id="WP_142898883.1">
    <property type="nucleotide sequence ID" value="NZ_ML660060.1"/>
</dbReference>
<keyword evidence="9" id="KW-0175">Coiled coil</keyword>
<sequence length="688" mass="74297">MLPRSFALTFRNWRVALVLLPLAIALRIFDPWPVEQLRLQLFDLYQEISPRTLESYPVVVIDIDETSMSALGQWPWPRSLLAELVDFAAGAEVHAIGFDILFPDRDRLSPDNLIRQYQQLAPDLQDALSVLPSNDAVLANSIARAPVVLGVALSPVGLPEVDSLSQRTAVFEKGDNPREFMVRYGGVLGNIALIGDQSRGQGIVSLATRRDSVVRRLPAVVRVNESLFPAFSVELLRVAAGVDSVSVFTERAGIKGLSLAGQFMPTDGSGQFWPHFSRHDPARFISARDVLNGSVDPGLLAGKFVLIGTTAAGLGDLSATPVGENMSGVEIHAQMLETLLTGGLLLRPNFAVTAEIAVTLIISIFLVSAHARGKAISTIAFSLVLAFAVVGSSWLLFALESLLLDATYPLFVAMLLYVFLISGGFLREERERRRREERLRELQDELINVSRVSAMSQLSSALAHELNQPLTAIINYIQASRRVITKASEAAPPDGAGASGPETIERVGSMMSKALTQAERAGGIIRGLRGTFEKREATRAPEELAPIIEEAILLGQIGSTRNRVDVKTVLSANLPPVDVNRIQVQQVIVNLVRNAVEAVSDSQLRRVTVEAFARSAENLEVVVADSGPGVTPEVKGKLFKSFVTTKDSGMGIGLSICHSIVEMHGGEMWLGESADGGAAFHFTLPVAG</sequence>
<evidence type="ECO:0000256" key="1">
    <source>
        <dbReference type="ARBA" id="ARBA00000085"/>
    </source>
</evidence>
<feature type="transmembrane region" description="Helical" evidence="10">
    <location>
        <begin position="408"/>
        <end position="426"/>
    </location>
</feature>
<dbReference type="SMART" id="SM01080">
    <property type="entry name" value="CHASE2"/>
    <property type="match status" value="1"/>
</dbReference>
<dbReference type="Proteomes" id="UP000315252">
    <property type="component" value="Unassembled WGS sequence"/>
</dbReference>
<dbReference type="EMBL" id="VHSH01000009">
    <property type="protein sequence ID" value="TQV75896.1"/>
    <property type="molecule type" value="Genomic_DNA"/>
</dbReference>
<dbReference type="InterPro" id="IPR036097">
    <property type="entry name" value="HisK_dim/P_sf"/>
</dbReference>
<dbReference type="Pfam" id="PF02518">
    <property type="entry name" value="HATPase_c"/>
    <property type="match status" value="1"/>
</dbReference>
<dbReference type="OrthoDB" id="9795133at2"/>
<feature type="coiled-coil region" evidence="9">
    <location>
        <begin position="425"/>
        <end position="452"/>
    </location>
</feature>
<evidence type="ECO:0000256" key="4">
    <source>
        <dbReference type="ARBA" id="ARBA00022679"/>
    </source>
</evidence>
<evidence type="ECO:0000313" key="12">
    <source>
        <dbReference type="EMBL" id="TQV75896.1"/>
    </source>
</evidence>
<keyword evidence="7" id="KW-0067">ATP-binding</keyword>